<accession>A0A4R9FRB7</accession>
<dbReference type="PANTHER" id="PTHR11070">
    <property type="entry name" value="UVRD / RECB / PCRA DNA HELICASE FAMILY MEMBER"/>
    <property type="match status" value="1"/>
</dbReference>
<feature type="binding site" evidence="12">
    <location>
        <begin position="229"/>
        <end position="236"/>
    </location>
    <ligand>
        <name>ATP</name>
        <dbReference type="ChEBI" id="CHEBI:30616"/>
    </ligand>
</feature>
<keyword evidence="2 12" id="KW-0547">Nucleotide-binding</keyword>
<keyword evidence="5 12" id="KW-0067">ATP-binding</keyword>
<comment type="catalytic activity">
    <reaction evidence="11">
        <text>ATP + H2O = ADP + phosphate + H(+)</text>
        <dbReference type="Rhea" id="RHEA:13065"/>
        <dbReference type="ChEBI" id="CHEBI:15377"/>
        <dbReference type="ChEBI" id="CHEBI:15378"/>
        <dbReference type="ChEBI" id="CHEBI:30616"/>
        <dbReference type="ChEBI" id="CHEBI:43474"/>
        <dbReference type="ChEBI" id="CHEBI:456216"/>
        <dbReference type="EC" id="5.6.2.4"/>
    </reaction>
</comment>
<feature type="domain" description="UvrD-like helicase C-terminal" evidence="15">
    <location>
        <begin position="489"/>
        <end position="775"/>
    </location>
</feature>
<protein>
    <recommendedName>
        <fullName evidence="9">DNA 3'-5' helicase</fullName>
        <ecNumber evidence="9">5.6.2.4</ecNumber>
    </recommendedName>
    <alternativeName>
        <fullName evidence="10">DNA 3'-5' helicase II</fullName>
    </alternativeName>
</protein>
<dbReference type="Proteomes" id="UP000297453">
    <property type="component" value="Unassembled WGS sequence"/>
</dbReference>
<dbReference type="GO" id="GO:0043138">
    <property type="term" value="F:3'-5' DNA helicase activity"/>
    <property type="evidence" value="ECO:0007669"/>
    <property type="project" value="UniProtKB-EC"/>
</dbReference>
<feature type="compositionally biased region" description="Polar residues" evidence="13">
    <location>
        <begin position="203"/>
        <end position="214"/>
    </location>
</feature>
<evidence type="ECO:0000256" key="10">
    <source>
        <dbReference type="ARBA" id="ARBA00034923"/>
    </source>
</evidence>
<dbReference type="PROSITE" id="PS51217">
    <property type="entry name" value="UVRD_HELICASE_CTER"/>
    <property type="match status" value="1"/>
</dbReference>
<evidence type="ECO:0000256" key="9">
    <source>
        <dbReference type="ARBA" id="ARBA00034808"/>
    </source>
</evidence>
<dbReference type="GO" id="GO:0003677">
    <property type="term" value="F:DNA binding"/>
    <property type="evidence" value="ECO:0007669"/>
    <property type="project" value="UniProtKB-KW"/>
</dbReference>
<dbReference type="InterPro" id="IPR014016">
    <property type="entry name" value="UvrD-like_ATP-bd"/>
</dbReference>
<evidence type="ECO:0000256" key="6">
    <source>
        <dbReference type="ARBA" id="ARBA00023125"/>
    </source>
</evidence>
<comment type="similarity">
    <text evidence="1">Belongs to the helicase family. UvrD subfamily.</text>
</comment>
<dbReference type="GO" id="GO:0005524">
    <property type="term" value="F:ATP binding"/>
    <property type="evidence" value="ECO:0007669"/>
    <property type="project" value="UniProtKB-UniRule"/>
</dbReference>
<dbReference type="PANTHER" id="PTHR11070:SF2">
    <property type="entry name" value="ATP-DEPENDENT DNA HELICASE SRS2"/>
    <property type="match status" value="1"/>
</dbReference>
<dbReference type="Pfam" id="PF00580">
    <property type="entry name" value="UvrD-helicase"/>
    <property type="match status" value="1"/>
</dbReference>
<evidence type="ECO:0000259" key="15">
    <source>
        <dbReference type="PROSITE" id="PS51217"/>
    </source>
</evidence>
<dbReference type="GO" id="GO:0033202">
    <property type="term" value="C:DNA helicase complex"/>
    <property type="evidence" value="ECO:0007669"/>
    <property type="project" value="TreeGrafter"/>
</dbReference>
<dbReference type="OrthoDB" id="9810135at2"/>
<evidence type="ECO:0000256" key="3">
    <source>
        <dbReference type="ARBA" id="ARBA00022801"/>
    </source>
</evidence>
<dbReference type="PROSITE" id="PS51198">
    <property type="entry name" value="UVRD_HELICASE_ATP_BIND"/>
    <property type="match status" value="1"/>
</dbReference>
<feature type="region of interest" description="Disordered" evidence="13">
    <location>
        <begin position="1"/>
        <end position="214"/>
    </location>
</feature>
<evidence type="ECO:0000256" key="11">
    <source>
        <dbReference type="ARBA" id="ARBA00048988"/>
    </source>
</evidence>
<evidence type="ECO:0000256" key="2">
    <source>
        <dbReference type="ARBA" id="ARBA00022741"/>
    </source>
</evidence>
<dbReference type="InterPro" id="IPR013986">
    <property type="entry name" value="DExx_box_DNA_helicase_dom_sf"/>
</dbReference>
<dbReference type="GO" id="GO:0016887">
    <property type="term" value="F:ATP hydrolysis activity"/>
    <property type="evidence" value="ECO:0007669"/>
    <property type="project" value="RHEA"/>
</dbReference>
<dbReference type="CDD" id="cd17932">
    <property type="entry name" value="DEXQc_UvrD"/>
    <property type="match status" value="1"/>
</dbReference>
<feature type="compositionally biased region" description="Polar residues" evidence="13">
    <location>
        <begin position="84"/>
        <end position="104"/>
    </location>
</feature>
<evidence type="ECO:0000256" key="1">
    <source>
        <dbReference type="ARBA" id="ARBA00009922"/>
    </source>
</evidence>
<gene>
    <name evidence="16" type="ORF">EHO59_14130</name>
</gene>
<keyword evidence="6" id="KW-0238">DNA-binding</keyword>
<evidence type="ECO:0000256" key="12">
    <source>
        <dbReference type="PROSITE-ProRule" id="PRU00560"/>
    </source>
</evidence>
<dbReference type="EMBL" id="RQEP01000018">
    <property type="protein sequence ID" value="TGK01134.1"/>
    <property type="molecule type" value="Genomic_DNA"/>
</dbReference>
<evidence type="ECO:0000256" key="7">
    <source>
        <dbReference type="ARBA" id="ARBA00023235"/>
    </source>
</evidence>
<dbReference type="GO" id="GO:0000725">
    <property type="term" value="P:recombinational repair"/>
    <property type="evidence" value="ECO:0007669"/>
    <property type="project" value="TreeGrafter"/>
</dbReference>
<organism evidence="16 17">
    <name type="scientific">Leptospira semungkisensis</name>
    <dbReference type="NCBI Taxonomy" id="2484985"/>
    <lineage>
        <taxon>Bacteria</taxon>
        <taxon>Pseudomonadati</taxon>
        <taxon>Spirochaetota</taxon>
        <taxon>Spirochaetia</taxon>
        <taxon>Leptospirales</taxon>
        <taxon>Leptospiraceae</taxon>
        <taxon>Leptospira</taxon>
    </lineage>
</organism>
<dbReference type="AlphaFoldDB" id="A0A4R9FRB7"/>
<feature type="compositionally biased region" description="Low complexity" evidence="13">
    <location>
        <begin position="66"/>
        <end position="76"/>
    </location>
</feature>
<name>A0A4R9FRB7_9LEPT</name>
<evidence type="ECO:0000256" key="4">
    <source>
        <dbReference type="ARBA" id="ARBA00022806"/>
    </source>
</evidence>
<comment type="catalytic activity">
    <reaction evidence="8">
        <text>Couples ATP hydrolysis with the unwinding of duplex DNA by translocating in the 3'-5' direction.</text>
        <dbReference type="EC" id="5.6.2.4"/>
    </reaction>
</comment>
<keyword evidence="17" id="KW-1185">Reference proteome</keyword>
<feature type="compositionally biased region" description="Acidic residues" evidence="13">
    <location>
        <begin position="126"/>
        <end position="142"/>
    </location>
</feature>
<dbReference type="Gene3D" id="1.10.486.10">
    <property type="entry name" value="PCRA, domain 4"/>
    <property type="match status" value="1"/>
</dbReference>
<feature type="compositionally biased region" description="Low complexity" evidence="13">
    <location>
        <begin position="27"/>
        <end position="36"/>
    </location>
</feature>
<sequence length="878" mass="99315">MNQETDPSNPTAFGDPSPKKKPKYSEESLPFLSFSETMTSAEPEESPEDSYGNSFYGDDEAEEEFVSSVEVPTETEVILDSGSDLLNSETESGLSSSNFQSLEGTPSPEIEITSATSVEVPTETEIISELESDLSSDPEIDSLDPQNTEGVPSGETEIVAESEFDSSNPKFSPSVSSKPEEAEISIPVEKQIQKKKPKEREASSSVFQHLSPEQQRAVQTVQGPLLIFAGAGSGKTRVISNRIAHMIQDHHIPAGKIVALSFTNKSAKEMGERVRKLIPRNLLKGIALSTFHSLGLGILKKHIEKIGYKQPFLLLNQADQEGLVTGMLVAQKLEPKRPQVMEVLSKISRIKNSGPEYLEMMRTSITEGDLLAASLFQQYQDTLKEQNSIDFDDLILLPSRLLLEFEEVREEYHKKYQYFMVDEFQDTNPVQYVFLRALMGESDNLCVVGDDDQSIYAFRGSDVSLILGFEKDFAGANVIRLLENYRSTDIIVSAANSLIRHNVSRRSKELFSKVPGALKVKYVERMDEKDEAEWVVESIREEIIKEARKGSQIAILFRTNFQSRPFEESLRSRDMPYKVVGGYNFFDRKEVRDLISYIRLIANQKDDASLLRIINYPKRGIGAGSIALVHEKAAHNKESLYETLFRVCESPDFIPDLNRKISSEIYNFVNLIEKAKKKFSSSPRLFFALRELIADLGLEKEILLEEKEEKVAKARIYNMSELVNMLAFFEENNDSGDKPTLFDFINRLAMLMEDEPSDEKEDNRVQLLTIHQSKGLEFESVYVVGLEEGILPSGRATLEDQSVDEERRLMYVAMTRAKRHLCLTGAANRRKFGEQLASEPSRFLKEIDPETLDWLSNEETRKQETDDFLQELEKLKTG</sequence>
<dbReference type="SUPFAM" id="SSF52540">
    <property type="entry name" value="P-loop containing nucleoside triphosphate hydrolases"/>
    <property type="match status" value="1"/>
</dbReference>
<evidence type="ECO:0000256" key="13">
    <source>
        <dbReference type="SAM" id="MobiDB-lite"/>
    </source>
</evidence>
<feature type="compositionally biased region" description="Low complexity" evidence="13">
    <location>
        <begin position="166"/>
        <end position="177"/>
    </location>
</feature>
<dbReference type="Pfam" id="PF13361">
    <property type="entry name" value="UvrD_C"/>
    <property type="match status" value="1"/>
</dbReference>
<comment type="caution">
    <text evidence="16">The sequence shown here is derived from an EMBL/GenBank/DDBJ whole genome shotgun (WGS) entry which is preliminary data.</text>
</comment>
<feature type="domain" description="UvrD-like helicase ATP-binding" evidence="14">
    <location>
        <begin position="208"/>
        <end position="488"/>
    </location>
</feature>
<keyword evidence="4 12" id="KW-0347">Helicase</keyword>
<dbReference type="Gene3D" id="3.40.50.300">
    <property type="entry name" value="P-loop containing nucleotide triphosphate hydrolases"/>
    <property type="match status" value="2"/>
</dbReference>
<dbReference type="CDD" id="cd18807">
    <property type="entry name" value="SF1_C_UvrD"/>
    <property type="match status" value="1"/>
</dbReference>
<proteinExistence type="inferred from homology"/>
<keyword evidence="3 12" id="KW-0378">Hydrolase</keyword>
<evidence type="ECO:0000259" key="14">
    <source>
        <dbReference type="PROSITE" id="PS51198"/>
    </source>
</evidence>
<feature type="compositionally biased region" description="Polar residues" evidence="13">
    <location>
        <begin position="1"/>
        <end position="11"/>
    </location>
</feature>
<dbReference type="Gene3D" id="1.10.10.160">
    <property type="match status" value="1"/>
</dbReference>
<evidence type="ECO:0000256" key="8">
    <source>
        <dbReference type="ARBA" id="ARBA00034617"/>
    </source>
</evidence>
<dbReference type="GO" id="GO:0005829">
    <property type="term" value="C:cytosol"/>
    <property type="evidence" value="ECO:0007669"/>
    <property type="project" value="TreeGrafter"/>
</dbReference>
<dbReference type="InterPro" id="IPR014017">
    <property type="entry name" value="DNA_helicase_UvrD-like_C"/>
</dbReference>
<evidence type="ECO:0000313" key="17">
    <source>
        <dbReference type="Proteomes" id="UP000297453"/>
    </source>
</evidence>
<dbReference type="InterPro" id="IPR027417">
    <property type="entry name" value="P-loop_NTPase"/>
</dbReference>
<keyword evidence="7" id="KW-0413">Isomerase</keyword>
<evidence type="ECO:0000256" key="5">
    <source>
        <dbReference type="ARBA" id="ARBA00022840"/>
    </source>
</evidence>
<reference evidence="16" key="1">
    <citation type="journal article" date="2019" name="PLoS Negl. Trop. Dis.">
        <title>Revisiting the worldwide diversity of Leptospira species in the environment.</title>
        <authorList>
            <person name="Vincent A.T."/>
            <person name="Schiettekatte O."/>
            <person name="Bourhy P."/>
            <person name="Veyrier F.J."/>
            <person name="Picardeau M."/>
        </authorList>
    </citation>
    <scope>NUCLEOTIDE SEQUENCE [LARGE SCALE GENOMIC DNA]</scope>
    <source>
        <strain evidence="16">SSS9</strain>
    </source>
</reference>
<dbReference type="EC" id="5.6.2.4" evidence="9"/>
<evidence type="ECO:0000313" key="16">
    <source>
        <dbReference type="EMBL" id="TGK01134.1"/>
    </source>
</evidence>
<dbReference type="InterPro" id="IPR000212">
    <property type="entry name" value="DNA_helicase_UvrD/REP"/>
</dbReference>